<comment type="caution">
    <text evidence="3">The sequence shown here is derived from an EMBL/GenBank/DDBJ whole genome shotgun (WGS) entry which is preliminary data.</text>
</comment>
<accession>A0A1F7XSK0</accession>
<gene>
    <name evidence="3" type="ORF">A2685_00955</name>
</gene>
<proteinExistence type="predicted"/>
<reference evidence="3 4" key="1">
    <citation type="journal article" date="2016" name="Nat. Commun.">
        <title>Thousands of microbial genomes shed light on interconnected biogeochemical processes in an aquifer system.</title>
        <authorList>
            <person name="Anantharaman K."/>
            <person name="Brown C.T."/>
            <person name="Hug L.A."/>
            <person name="Sharon I."/>
            <person name="Castelle C.J."/>
            <person name="Probst A.J."/>
            <person name="Thomas B.C."/>
            <person name="Singh A."/>
            <person name="Wilkins M.J."/>
            <person name="Karaoz U."/>
            <person name="Brodie E.L."/>
            <person name="Williams K.H."/>
            <person name="Hubbard S.S."/>
            <person name="Banfield J.F."/>
        </authorList>
    </citation>
    <scope>NUCLEOTIDE SEQUENCE [LARGE SCALE GENOMIC DNA]</scope>
</reference>
<dbReference type="PANTHER" id="PTHR43736">
    <property type="entry name" value="ADP-RIBOSE PYROPHOSPHATASE"/>
    <property type="match status" value="1"/>
</dbReference>
<dbReference type="GO" id="GO:0016787">
    <property type="term" value="F:hydrolase activity"/>
    <property type="evidence" value="ECO:0007669"/>
    <property type="project" value="UniProtKB-KW"/>
</dbReference>
<dbReference type="InterPro" id="IPR020084">
    <property type="entry name" value="NUDIX_hydrolase_CS"/>
</dbReference>
<evidence type="ECO:0000259" key="2">
    <source>
        <dbReference type="PROSITE" id="PS51462"/>
    </source>
</evidence>
<dbReference type="Gene3D" id="3.90.79.10">
    <property type="entry name" value="Nucleoside Triphosphate Pyrophosphohydrolase"/>
    <property type="match status" value="1"/>
</dbReference>
<protein>
    <recommendedName>
        <fullName evidence="2">Nudix hydrolase domain-containing protein</fullName>
    </recommendedName>
</protein>
<feature type="domain" description="Nudix hydrolase" evidence="2">
    <location>
        <begin position="83"/>
        <end position="215"/>
    </location>
</feature>
<dbReference type="Gene3D" id="1.10.10.10">
    <property type="entry name" value="Winged helix-like DNA-binding domain superfamily/Winged helix DNA-binding domain"/>
    <property type="match status" value="1"/>
</dbReference>
<keyword evidence="1" id="KW-0378">Hydrolase</keyword>
<dbReference type="InterPro" id="IPR036388">
    <property type="entry name" value="WH-like_DNA-bd_sf"/>
</dbReference>
<dbReference type="AlphaFoldDB" id="A0A1F7XSK0"/>
<dbReference type="InterPro" id="IPR015797">
    <property type="entry name" value="NUDIX_hydrolase-like_dom_sf"/>
</dbReference>
<name>A0A1F7XSK0_9BACT</name>
<evidence type="ECO:0000313" key="4">
    <source>
        <dbReference type="Proteomes" id="UP000178446"/>
    </source>
</evidence>
<evidence type="ECO:0000313" key="3">
    <source>
        <dbReference type="EMBL" id="OGM18014.1"/>
    </source>
</evidence>
<dbReference type="PANTHER" id="PTHR43736:SF1">
    <property type="entry name" value="DIHYDRONEOPTERIN TRIPHOSPHATE DIPHOSPHATASE"/>
    <property type="match status" value="1"/>
</dbReference>
<dbReference type="InterPro" id="IPR000086">
    <property type="entry name" value="NUDIX_hydrolase_dom"/>
</dbReference>
<dbReference type="PROSITE" id="PS00893">
    <property type="entry name" value="NUDIX_BOX"/>
    <property type="match status" value="1"/>
</dbReference>
<evidence type="ECO:0000256" key="1">
    <source>
        <dbReference type="ARBA" id="ARBA00022801"/>
    </source>
</evidence>
<dbReference type="CDD" id="cd02883">
    <property type="entry name" value="NUDIX_Hydrolase"/>
    <property type="match status" value="1"/>
</dbReference>
<organism evidence="3 4">
    <name type="scientific">Candidatus Woesebacteria bacterium RIFCSPHIGHO2_01_FULL_37_10</name>
    <dbReference type="NCBI Taxonomy" id="1802489"/>
    <lineage>
        <taxon>Bacteria</taxon>
        <taxon>Candidatus Woeseibacteriota</taxon>
    </lineage>
</organism>
<dbReference type="Proteomes" id="UP000178446">
    <property type="component" value="Unassembled WGS sequence"/>
</dbReference>
<dbReference type="PROSITE" id="PS51462">
    <property type="entry name" value="NUDIX"/>
    <property type="match status" value="1"/>
</dbReference>
<sequence length="238" mass="27684">MANSIIDHEIQRQILHKSRFIKSGAKYSQLKIENVENDLFNYHLQQLVKKDLLKKSGTVYLLTSEGKAIVTNIDEEDLKNPPNFKVSVYMCLLDKNKVLLYERRKHPQYGYVGFPSGKIRFGENLLDTAKRELFEETGLKADFKLIGNIRQIRKNKSEEILEDGLFYICFSDSFNGNFESQGKEGRFFWQELDDINSIKKLFKPSVGIITGELRKRINGEAGFDTQFIYELEPGFEEY</sequence>
<dbReference type="EMBL" id="MGGB01000061">
    <property type="protein sequence ID" value="OGM18014.1"/>
    <property type="molecule type" value="Genomic_DNA"/>
</dbReference>
<dbReference type="SUPFAM" id="SSF55811">
    <property type="entry name" value="Nudix"/>
    <property type="match status" value="1"/>
</dbReference>
<dbReference type="Pfam" id="PF00293">
    <property type="entry name" value="NUDIX"/>
    <property type="match status" value="1"/>
</dbReference>